<sequence length="71" mass="8631">MSSPSCFYVPFNKLILCFFWDKGLLSCSCLTLDHSHSLWKNSYVLLHTKTLRFFFFFFFNDHKQKQYVVMF</sequence>
<name>A0AAN9EIV4_CROPI</name>
<comment type="caution">
    <text evidence="1">The sequence shown here is derived from an EMBL/GenBank/DDBJ whole genome shotgun (WGS) entry which is preliminary data.</text>
</comment>
<evidence type="ECO:0000313" key="2">
    <source>
        <dbReference type="Proteomes" id="UP001372338"/>
    </source>
</evidence>
<proteinExistence type="predicted"/>
<gene>
    <name evidence="1" type="ORF">RIF29_32361</name>
</gene>
<accession>A0AAN9EIV4</accession>
<dbReference type="Proteomes" id="UP001372338">
    <property type="component" value="Unassembled WGS sequence"/>
</dbReference>
<reference evidence="1 2" key="1">
    <citation type="submission" date="2024-01" db="EMBL/GenBank/DDBJ databases">
        <title>The genomes of 5 underutilized Papilionoideae crops provide insights into root nodulation and disease resistanc.</title>
        <authorList>
            <person name="Yuan L."/>
        </authorList>
    </citation>
    <scope>NUCLEOTIDE SEQUENCE [LARGE SCALE GENOMIC DNA]</scope>
    <source>
        <strain evidence="1">ZHUSHIDOU_FW_LH</strain>
        <tissue evidence="1">Leaf</tissue>
    </source>
</reference>
<keyword evidence="2" id="KW-1185">Reference proteome</keyword>
<protein>
    <submittedName>
        <fullName evidence="1">Uncharacterized protein</fullName>
    </submittedName>
</protein>
<dbReference type="EMBL" id="JAYWIO010000006">
    <property type="protein sequence ID" value="KAK7257991.1"/>
    <property type="molecule type" value="Genomic_DNA"/>
</dbReference>
<organism evidence="1 2">
    <name type="scientific">Crotalaria pallida</name>
    <name type="common">Smooth rattlebox</name>
    <name type="synonym">Crotalaria striata</name>
    <dbReference type="NCBI Taxonomy" id="3830"/>
    <lineage>
        <taxon>Eukaryota</taxon>
        <taxon>Viridiplantae</taxon>
        <taxon>Streptophyta</taxon>
        <taxon>Embryophyta</taxon>
        <taxon>Tracheophyta</taxon>
        <taxon>Spermatophyta</taxon>
        <taxon>Magnoliopsida</taxon>
        <taxon>eudicotyledons</taxon>
        <taxon>Gunneridae</taxon>
        <taxon>Pentapetalae</taxon>
        <taxon>rosids</taxon>
        <taxon>fabids</taxon>
        <taxon>Fabales</taxon>
        <taxon>Fabaceae</taxon>
        <taxon>Papilionoideae</taxon>
        <taxon>50 kb inversion clade</taxon>
        <taxon>genistoids sensu lato</taxon>
        <taxon>core genistoids</taxon>
        <taxon>Crotalarieae</taxon>
        <taxon>Crotalaria</taxon>
    </lineage>
</organism>
<evidence type="ECO:0000313" key="1">
    <source>
        <dbReference type="EMBL" id="KAK7257991.1"/>
    </source>
</evidence>
<dbReference type="AlphaFoldDB" id="A0AAN9EIV4"/>